<keyword evidence="1" id="KW-0732">Signal</keyword>
<protein>
    <submittedName>
        <fullName evidence="2">Uncharacterized protein</fullName>
    </submittedName>
</protein>
<evidence type="ECO:0000256" key="1">
    <source>
        <dbReference type="SAM" id="SignalP"/>
    </source>
</evidence>
<dbReference type="EMBL" id="JAZHYN010000014">
    <property type="protein sequence ID" value="MEF3366244.1"/>
    <property type="molecule type" value="Genomic_DNA"/>
</dbReference>
<feature type="chain" id="PRO_5047102844" evidence="1">
    <location>
        <begin position="28"/>
        <end position="104"/>
    </location>
</feature>
<proteinExistence type="predicted"/>
<evidence type="ECO:0000313" key="2">
    <source>
        <dbReference type="EMBL" id="MEF3366244.1"/>
    </source>
</evidence>
<evidence type="ECO:0000313" key="3">
    <source>
        <dbReference type="Proteomes" id="UP001350748"/>
    </source>
</evidence>
<name>A0ABU7XFS7_9HYPH</name>
<reference evidence="2 3" key="1">
    <citation type="submission" date="2024-02" db="EMBL/GenBank/DDBJ databases">
        <authorList>
            <person name="Grouzdev D."/>
        </authorList>
    </citation>
    <scope>NUCLEOTIDE SEQUENCE [LARGE SCALE GENOMIC DNA]</scope>
    <source>
        <strain evidence="2 3">9N</strain>
    </source>
</reference>
<keyword evidence="3" id="KW-1185">Reference proteome</keyword>
<comment type="caution">
    <text evidence="2">The sequence shown here is derived from an EMBL/GenBank/DDBJ whole genome shotgun (WGS) entry which is preliminary data.</text>
</comment>
<organism evidence="2 3">
    <name type="scientific">Methylocystis borbori</name>
    <dbReference type="NCBI Taxonomy" id="3118750"/>
    <lineage>
        <taxon>Bacteria</taxon>
        <taxon>Pseudomonadati</taxon>
        <taxon>Pseudomonadota</taxon>
        <taxon>Alphaproteobacteria</taxon>
        <taxon>Hyphomicrobiales</taxon>
        <taxon>Methylocystaceae</taxon>
        <taxon>Methylocystis</taxon>
    </lineage>
</organism>
<dbReference type="Proteomes" id="UP001350748">
    <property type="component" value="Unassembled WGS sequence"/>
</dbReference>
<dbReference type="RefSeq" id="WP_332081227.1">
    <property type="nucleotide sequence ID" value="NZ_JAZHYN010000014.1"/>
</dbReference>
<gene>
    <name evidence="2" type="ORF">V3H18_06790</name>
</gene>
<accession>A0ABU7XFS7</accession>
<sequence length="104" mass="11570">MALGRIALERLVAALLAFGSAAPPAEAESFSGFTYCSPPPRPACIERARAEAEMAACDDQMRIYTTMVFKYRECLEREMERAVSDANEAIGAWRCRSDKTKCRN</sequence>
<feature type="signal peptide" evidence="1">
    <location>
        <begin position="1"/>
        <end position="27"/>
    </location>
</feature>